<keyword evidence="12" id="KW-1185">Reference proteome</keyword>
<evidence type="ECO:0000256" key="6">
    <source>
        <dbReference type="ARBA" id="ARBA00022842"/>
    </source>
</evidence>
<dbReference type="InterPro" id="IPR000760">
    <property type="entry name" value="Inositol_monophosphatase-like"/>
</dbReference>
<dbReference type="InterPro" id="IPR006239">
    <property type="entry name" value="DPNP"/>
</dbReference>
<keyword evidence="6 9" id="KW-0460">Magnesium</keyword>
<evidence type="ECO:0000256" key="8">
    <source>
        <dbReference type="ARBA" id="ARBA00044484"/>
    </source>
</evidence>
<dbReference type="PANTHER" id="PTHR43200:SF17">
    <property type="entry name" value="3'(2'),5'-BISPHOSPHATE NUCLEOTIDASE"/>
    <property type="match status" value="1"/>
</dbReference>
<dbReference type="SUPFAM" id="SSF56655">
    <property type="entry name" value="Carbohydrate phosphatase"/>
    <property type="match status" value="1"/>
</dbReference>
<dbReference type="InterPro" id="IPR020550">
    <property type="entry name" value="Inositol_monophosphatase_CS"/>
</dbReference>
<dbReference type="FunFam" id="3.40.190.80:FF:000003">
    <property type="entry name" value="PAP-specific phosphatase HAL2-like"/>
    <property type="match status" value="1"/>
</dbReference>
<comment type="similarity">
    <text evidence="2">Belongs to the inositol monophosphatase superfamily.</text>
</comment>
<feature type="binding site" evidence="9">
    <location>
        <position position="401"/>
    </location>
    <ligand>
        <name>Mg(2+)</name>
        <dbReference type="ChEBI" id="CHEBI:18420"/>
        <label>1</label>
        <note>catalytic</note>
    </ligand>
</feature>
<comment type="catalytic activity">
    <reaction evidence="7">
        <text>adenosine 3',5'-bisphosphate + H2O = AMP + phosphate</text>
        <dbReference type="Rhea" id="RHEA:10040"/>
        <dbReference type="ChEBI" id="CHEBI:15377"/>
        <dbReference type="ChEBI" id="CHEBI:43474"/>
        <dbReference type="ChEBI" id="CHEBI:58343"/>
        <dbReference type="ChEBI" id="CHEBI:456215"/>
        <dbReference type="EC" id="3.1.3.7"/>
    </reaction>
    <physiologicalReaction direction="left-to-right" evidence="7">
        <dbReference type="Rhea" id="RHEA:10041"/>
    </physiologicalReaction>
</comment>
<comment type="catalytic activity">
    <reaction evidence="8">
        <text>3'-phosphoadenylyl sulfate + H2O = adenosine 5'-phosphosulfate + phosphate</text>
        <dbReference type="Rhea" id="RHEA:77639"/>
        <dbReference type="ChEBI" id="CHEBI:15377"/>
        <dbReference type="ChEBI" id="CHEBI:43474"/>
        <dbReference type="ChEBI" id="CHEBI:58243"/>
        <dbReference type="ChEBI" id="CHEBI:58339"/>
        <dbReference type="EC" id="3.1.3.7"/>
    </reaction>
    <physiologicalReaction direction="left-to-right" evidence="8">
        <dbReference type="Rhea" id="RHEA:77640"/>
    </physiologicalReaction>
</comment>
<evidence type="ECO:0000256" key="3">
    <source>
        <dbReference type="ARBA" id="ARBA00012633"/>
    </source>
</evidence>
<dbReference type="GO" id="GO:0046854">
    <property type="term" value="P:phosphatidylinositol phosphate biosynthetic process"/>
    <property type="evidence" value="ECO:0007669"/>
    <property type="project" value="InterPro"/>
</dbReference>
<dbReference type="EC" id="3.1.3.7" evidence="3"/>
<dbReference type="PROSITE" id="PS00629">
    <property type="entry name" value="IMP_1"/>
    <property type="match status" value="1"/>
</dbReference>
<comment type="cofactor">
    <cofactor evidence="1 9">
        <name>Mg(2+)</name>
        <dbReference type="ChEBI" id="CHEBI:18420"/>
    </cofactor>
</comment>
<dbReference type="Proteomes" id="UP000822688">
    <property type="component" value="Chromosome 1"/>
</dbReference>
<feature type="region of interest" description="Disordered" evidence="10">
    <location>
        <begin position="234"/>
        <end position="254"/>
    </location>
</feature>
<evidence type="ECO:0000256" key="1">
    <source>
        <dbReference type="ARBA" id="ARBA00001946"/>
    </source>
</evidence>
<feature type="binding site" evidence="9">
    <location>
        <position position="468"/>
    </location>
    <ligand>
        <name>Mg(2+)</name>
        <dbReference type="ChEBI" id="CHEBI:18420"/>
        <label>1</label>
        <note>catalytic</note>
    </ligand>
</feature>
<dbReference type="Gene3D" id="3.40.190.80">
    <property type="match status" value="1"/>
</dbReference>
<evidence type="ECO:0000256" key="4">
    <source>
        <dbReference type="ARBA" id="ARBA00022723"/>
    </source>
</evidence>
<dbReference type="GO" id="GO:0008441">
    <property type="term" value="F:3'(2'),5'-bisphosphate nucleotidase activity"/>
    <property type="evidence" value="ECO:0007669"/>
    <property type="project" value="UniProtKB-EC"/>
</dbReference>
<dbReference type="NCBIfam" id="TIGR01330">
    <property type="entry name" value="bisphos_HAL2"/>
    <property type="match status" value="1"/>
</dbReference>
<evidence type="ECO:0000256" key="9">
    <source>
        <dbReference type="PIRSR" id="PIRSR600760-2"/>
    </source>
</evidence>
<dbReference type="GO" id="GO:0000103">
    <property type="term" value="P:sulfate assimilation"/>
    <property type="evidence" value="ECO:0007669"/>
    <property type="project" value="TreeGrafter"/>
</dbReference>
<accession>A0A8T0J5S1</accession>
<dbReference type="Pfam" id="PF00459">
    <property type="entry name" value="Inositol_P"/>
    <property type="match status" value="1"/>
</dbReference>
<feature type="binding site" evidence="9">
    <location>
        <position position="642"/>
    </location>
    <ligand>
        <name>Mg(2+)</name>
        <dbReference type="ChEBI" id="CHEBI:18420"/>
        <label>1</label>
        <note>catalytic</note>
    </ligand>
</feature>
<dbReference type="InterPro" id="IPR051090">
    <property type="entry name" value="Inositol_monoP_superfamily"/>
</dbReference>
<dbReference type="PROSITE" id="PS00630">
    <property type="entry name" value="IMP_2"/>
    <property type="match status" value="1"/>
</dbReference>
<organism evidence="11 12">
    <name type="scientific">Ceratodon purpureus</name>
    <name type="common">Fire moss</name>
    <name type="synonym">Dicranum purpureum</name>
    <dbReference type="NCBI Taxonomy" id="3225"/>
    <lineage>
        <taxon>Eukaryota</taxon>
        <taxon>Viridiplantae</taxon>
        <taxon>Streptophyta</taxon>
        <taxon>Embryophyta</taxon>
        <taxon>Bryophyta</taxon>
        <taxon>Bryophytina</taxon>
        <taxon>Bryopsida</taxon>
        <taxon>Dicranidae</taxon>
        <taxon>Pseudoditrichales</taxon>
        <taxon>Ditrichaceae</taxon>
        <taxon>Ceratodon</taxon>
    </lineage>
</organism>
<evidence type="ECO:0000256" key="2">
    <source>
        <dbReference type="ARBA" id="ARBA00009759"/>
    </source>
</evidence>
<evidence type="ECO:0000256" key="5">
    <source>
        <dbReference type="ARBA" id="ARBA00022801"/>
    </source>
</evidence>
<evidence type="ECO:0000256" key="7">
    <source>
        <dbReference type="ARBA" id="ARBA00044479"/>
    </source>
</evidence>
<proteinExistence type="inferred from homology"/>
<evidence type="ECO:0000313" key="12">
    <source>
        <dbReference type="Proteomes" id="UP000822688"/>
    </source>
</evidence>
<dbReference type="AlphaFoldDB" id="A0A8T0J5S1"/>
<keyword evidence="4 9" id="KW-0479">Metal-binding</keyword>
<dbReference type="EMBL" id="CM026421">
    <property type="protein sequence ID" value="KAG0590369.1"/>
    <property type="molecule type" value="Genomic_DNA"/>
</dbReference>
<keyword evidence="5" id="KW-0378">Hydrolase</keyword>
<dbReference type="Gene3D" id="3.30.540.10">
    <property type="entry name" value="Fructose-1,6-Bisphosphatase, subunit A, domain 1"/>
    <property type="match status" value="1"/>
</dbReference>
<evidence type="ECO:0000256" key="10">
    <source>
        <dbReference type="SAM" id="MobiDB-lite"/>
    </source>
</evidence>
<name>A0A8T0J5S1_CERPU</name>
<dbReference type="GO" id="GO:0046872">
    <property type="term" value="F:metal ion binding"/>
    <property type="evidence" value="ECO:0007669"/>
    <property type="project" value="UniProtKB-KW"/>
</dbReference>
<dbReference type="PANTHER" id="PTHR43200">
    <property type="entry name" value="PHOSPHATASE"/>
    <property type="match status" value="1"/>
</dbReference>
<feature type="binding site" evidence="9">
    <location>
        <position position="471"/>
    </location>
    <ligand>
        <name>Mg(2+)</name>
        <dbReference type="ChEBI" id="CHEBI:18420"/>
        <label>1</label>
        <note>catalytic</note>
    </ligand>
</feature>
<comment type="caution">
    <text evidence="11">The sequence shown here is derived from an EMBL/GenBank/DDBJ whole genome shotgun (WGS) entry which is preliminary data.</text>
</comment>
<evidence type="ECO:0000313" key="11">
    <source>
        <dbReference type="EMBL" id="KAG0590369.1"/>
    </source>
</evidence>
<sequence>MATTSLLRLPLHRGGSGSIGEDRRQLCSNRPVFSDALWAALRRDALNSPLARFMKPTPVVAMASSRHWVPSASVPSAVGLIDDRFRNWGTARRILYGVRGARSGGRGRCCTGTSNVGHETGANRVKGEGGVEIKQGEEDELVVSSSALGKFWQGTEGGAVREAHDNGASSLGLQNVNDVEKDLDSAVFSPADRVAQGNPGGLRHSFEDGRISVPEEQVSQYADSNGVVHDSIETELQSPGSGGASPKDNRSDYKPQAKVEPVFLEVIPEDLVRIHPDLSDTVGLFDGQQPLRVVEQAQKEADVEPAKEWDWWPSGLQEDQIKIKPDVQGKYGREMAAAIQAVQLACMLSQRVQERLLRHEEKAGSKKDKSLITVADWGVQAVVSWVLTQSFQGEELSMVAEEDTKGLRGQSGVDMSQRVVNAVNECLCEASVVGIAPPKQPLGSYEVLKFINKGTALGGPTGRHWVLDPVDGTLGFVRGDQYAVALALVDDGEVVLGVLGCPNFPMRTAWLGYHHRYYRLAMQIAPPDPSLWHRGCVMTAQKGEGRAWMQPMIFNGETFNEFHAPREVSVSSVVDPADATFCEPVEKANSSHSFTAGLADTLGLRNEPLRVYSMAKYAAIARGDAEIFMKFAKAGYKEKIWDHAAGVLIVQEAGGVVTDAGGRPLDFSKGRFLEGLDRGIVACCGKSLHNKIIAAVDASYNSSTL</sequence>
<dbReference type="CDD" id="cd01517">
    <property type="entry name" value="PAP_phosphatase"/>
    <property type="match status" value="1"/>
</dbReference>
<gene>
    <name evidence="11" type="ORF">KC19_1G093900</name>
</gene>
<dbReference type="InterPro" id="IPR020583">
    <property type="entry name" value="Inositol_monoP_metal-BS"/>
</dbReference>
<protein>
    <recommendedName>
        <fullName evidence="3">3'(2'),5'-bisphosphate nucleotidase</fullName>
        <ecNumber evidence="3">3.1.3.7</ecNumber>
    </recommendedName>
</protein>
<reference evidence="11" key="1">
    <citation type="submission" date="2020-06" db="EMBL/GenBank/DDBJ databases">
        <title>WGS assembly of Ceratodon purpureus strain R40.</title>
        <authorList>
            <person name="Carey S.B."/>
            <person name="Jenkins J."/>
            <person name="Shu S."/>
            <person name="Lovell J.T."/>
            <person name="Sreedasyam A."/>
            <person name="Maumus F."/>
            <person name="Tiley G.P."/>
            <person name="Fernandez-Pozo N."/>
            <person name="Barry K."/>
            <person name="Chen C."/>
            <person name="Wang M."/>
            <person name="Lipzen A."/>
            <person name="Daum C."/>
            <person name="Saski C.A."/>
            <person name="Payton A.C."/>
            <person name="Mcbreen J.C."/>
            <person name="Conrad R.E."/>
            <person name="Kollar L.M."/>
            <person name="Olsson S."/>
            <person name="Huttunen S."/>
            <person name="Landis J.B."/>
            <person name="Wickett N.J."/>
            <person name="Johnson M.G."/>
            <person name="Rensing S.A."/>
            <person name="Grimwood J."/>
            <person name="Schmutz J."/>
            <person name="Mcdaniel S.F."/>
        </authorList>
    </citation>
    <scope>NUCLEOTIDE SEQUENCE</scope>
    <source>
        <strain evidence="11">R40</strain>
    </source>
</reference>